<name>A0A0A9CDS2_ARUDO</name>
<dbReference type="EMBL" id="GBRH01223411">
    <property type="protein sequence ID" value="JAD74484.1"/>
    <property type="molecule type" value="Transcribed_RNA"/>
</dbReference>
<reference evidence="1" key="2">
    <citation type="journal article" date="2015" name="Data Brief">
        <title>Shoot transcriptome of the giant reed, Arundo donax.</title>
        <authorList>
            <person name="Barrero R.A."/>
            <person name="Guerrero F.D."/>
            <person name="Moolhuijzen P."/>
            <person name="Goolsby J.A."/>
            <person name="Tidwell J."/>
            <person name="Bellgard S.E."/>
            <person name="Bellgard M.I."/>
        </authorList>
    </citation>
    <scope>NUCLEOTIDE SEQUENCE</scope>
    <source>
        <tissue evidence="1">Shoot tissue taken approximately 20 cm above the soil surface</tissue>
    </source>
</reference>
<accession>A0A0A9CDS2</accession>
<organism evidence="1">
    <name type="scientific">Arundo donax</name>
    <name type="common">Giant reed</name>
    <name type="synonym">Donax arundinaceus</name>
    <dbReference type="NCBI Taxonomy" id="35708"/>
    <lineage>
        <taxon>Eukaryota</taxon>
        <taxon>Viridiplantae</taxon>
        <taxon>Streptophyta</taxon>
        <taxon>Embryophyta</taxon>
        <taxon>Tracheophyta</taxon>
        <taxon>Spermatophyta</taxon>
        <taxon>Magnoliopsida</taxon>
        <taxon>Liliopsida</taxon>
        <taxon>Poales</taxon>
        <taxon>Poaceae</taxon>
        <taxon>PACMAD clade</taxon>
        <taxon>Arundinoideae</taxon>
        <taxon>Arundineae</taxon>
        <taxon>Arundo</taxon>
    </lineage>
</organism>
<protein>
    <submittedName>
        <fullName evidence="1">Uncharacterized protein</fullName>
    </submittedName>
</protein>
<sequence>MLRLLQNKTPNASLGQHQHLTGCGPRQCERCVGDGVLVTELGWQKLLKLLPIHGIRLPLARGSDRGSNRRQRARHLRLPLHFLSTPPPGLLLLRLLITSSSSRRSGGSSSRFLG</sequence>
<reference evidence="1" key="1">
    <citation type="submission" date="2014-09" db="EMBL/GenBank/DDBJ databases">
        <authorList>
            <person name="Magalhaes I.L.F."/>
            <person name="Oliveira U."/>
            <person name="Santos F.R."/>
            <person name="Vidigal T.H.D.A."/>
            <person name="Brescovit A.D."/>
            <person name="Santos A.J."/>
        </authorList>
    </citation>
    <scope>NUCLEOTIDE SEQUENCE</scope>
    <source>
        <tissue evidence="1">Shoot tissue taken approximately 20 cm above the soil surface</tissue>
    </source>
</reference>
<evidence type="ECO:0000313" key="1">
    <source>
        <dbReference type="EMBL" id="JAD74484.1"/>
    </source>
</evidence>
<dbReference type="AlphaFoldDB" id="A0A0A9CDS2"/>
<proteinExistence type="predicted"/>